<dbReference type="EMBL" id="MK112526">
    <property type="protein sequence ID" value="AZF98657.1"/>
    <property type="molecule type" value="Genomic_DNA"/>
</dbReference>
<evidence type="ECO:0000313" key="2">
    <source>
        <dbReference type="Proteomes" id="UP000275684"/>
    </source>
</evidence>
<sequence>MPSIKNPGPPSDDEKLVRRSSKARLDFIRGAVRNARKITSKGAYRGDKALQRATLELRDAGELLLALADDPNINGPMDLGREFVNRRAAQFRAYYERNTK</sequence>
<reference evidence="1 2" key="1">
    <citation type="submission" date="2018-10" db="EMBL/GenBank/DDBJ databases">
        <authorList>
            <person name="Aull H.G."/>
            <person name="Zack K."/>
            <person name="Garlena R.A."/>
            <person name="Russell D.A."/>
            <person name="Pope W.H."/>
            <person name="Jacobs-Sera D."/>
            <person name="Hatfull G.F."/>
        </authorList>
    </citation>
    <scope>NUCLEOTIDE SEQUENCE [LARGE SCALE GENOMIC DNA]</scope>
</reference>
<gene>
    <name evidence="1" type="primary">33</name>
    <name evidence="1" type="ORF">SEA_ALEDEL_33</name>
</gene>
<proteinExistence type="predicted"/>
<name>A0A3G8FV70_9CAUD</name>
<organism evidence="1 2">
    <name type="scientific">Arthrobacter phage Aledel</name>
    <dbReference type="NCBI Taxonomy" id="2488951"/>
    <lineage>
        <taxon>Viruses</taxon>
        <taxon>Duplodnaviria</taxon>
        <taxon>Heunggongvirae</taxon>
        <taxon>Uroviricota</taxon>
        <taxon>Caudoviricetes</taxon>
        <taxon>Korravirus</taxon>
        <taxon>Korravirus hunterdalle</taxon>
    </lineage>
</organism>
<accession>A0A3G8FV70</accession>
<dbReference type="Proteomes" id="UP000275684">
    <property type="component" value="Segment"/>
</dbReference>
<evidence type="ECO:0000313" key="1">
    <source>
        <dbReference type="EMBL" id="AZF98657.1"/>
    </source>
</evidence>
<protein>
    <submittedName>
        <fullName evidence="1">Uncharacterized protein</fullName>
    </submittedName>
</protein>